<reference evidence="2" key="1">
    <citation type="submission" date="2021-02" db="EMBL/GenBank/DDBJ databases">
        <title>Skermanella TT6 skin isolate.</title>
        <authorList>
            <person name="Lee K."/>
            <person name="Ganzorig M."/>
        </authorList>
    </citation>
    <scope>NUCLEOTIDE SEQUENCE</scope>
    <source>
        <strain evidence="2">TT6</strain>
    </source>
</reference>
<evidence type="ECO:0000313" key="3">
    <source>
        <dbReference type="Proteomes" id="UP000595197"/>
    </source>
</evidence>
<keyword evidence="2" id="KW-0614">Plasmid</keyword>
<geneLocation type="plasmid" evidence="2 3">
    <name>pTT6-5</name>
</geneLocation>
<gene>
    <name evidence="2" type="ORF">IGS68_35080</name>
</gene>
<protein>
    <recommendedName>
        <fullName evidence="4">Terminase small subunit</fullName>
    </recommendedName>
</protein>
<proteinExistence type="predicted"/>
<keyword evidence="3" id="KW-1185">Reference proteome</keyword>
<organism evidence="2 3">
    <name type="scientific">Skermanella cutis</name>
    <dbReference type="NCBI Taxonomy" id="2775420"/>
    <lineage>
        <taxon>Bacteria</taxon>
        <taxon>Pseudomonadati</taxon>
        <taxon>Pseudomonadota</taxon>
        <taxon>Alphaproteobacteria</taxon>
        <taxon>Rhodospirillales</taxon>
        <taxon>Azospirillaceae</taxon>
        <taxon>Skermanella</taxon>
    </lineage>
</organism>
<dbReference type="EMBL" id="CP067425">
    <property type="protein sequence ID" value="QQP94036.1"/>
    <property type="molecule type" value="Genomic_DNA"/>
</dbReference>
<dbReference type="Proteomes" id="UP000595197">
    <property type="component" value="Plasmid pTT6-5"/>
</dbReference>
<accession>A0ABX7BKH3</accession>
<evidence type="ECO:0000256" key="1">
    <source>
        <dbReference type="SAM" id="MobiDB-lite"/>
    </source>
</evidence>
<evidence type="ECO:0008006" key="4">
    <source>
        <dbReference type="Google" id="ProtNLM"/>
    </source>
</evidence>
<name>A0ABX7BKH3_9PROT</name>
<evidence type="ECO:0000313" key="2">
    <source>
        <dbReference type="EMBL" id="QQP94036.1"/>
    </source>
</evidence>
<feature type="region of interest" description="Disordered" evidence="1">
    <location>
        <begin position="1"/>
        <end position="22"/>
    </location>
</feature>
<sequence>MKGRTRCAAHGGKTPKGRHSGNLRHGLYSNALTETEAAAWDTVPLGDVDAEIRMCKVWLARAFELDNAISNAPASLTNKAGMVLSEIRQSSQGEAKATDVITRRPDTALRINMLLGRIASLEKVRAELIAAQAEHGDGDGTPLPWVD</sequence>